<evidence type="ECO:0000259" key="5">
    <source>
        <dbReference type="PROSITE" id="PS50931"/>
    </source>
</evidence>
<dbReference type="InterPro" id="IPR005119">
    <property type="entry name" value="LysR_subst-bd"/>
</dbReference>
<dbReference type="InterPro" id="IPR000847">
    <property type="entry name" value="LysR_HTH_N"/>
</dbReference>
<evidence type="ECO:0000256" key="2">
    <source>
        <dbReference type="ARBA" id="ARBA00023015"/>
    </source>
</evidence>
<reference evidence="6" key="1">
    <citation type="journal article" date="2014" name="Int. J. Syst. Evol. Microbiol.">
        <title>Complete genome of a new Firmicutes species belonging to the dominant human colonic microbiota ('Ruminococcus bicirculans') reveals two chromosomes and a selective capacity to utilize plant glucans.</title>
        <authorList>
            <consortium name="NISC Comparative Sequencing Program"/>
            <person name="Wegmann U."/>
            <person name="Louis P."/>
            <person name="Goesmann A."/>
            <person name="Henrissat B."/>
            <person name="Duncan S.H."/>
            <person name="Flint H.J."/>
        </authorList>
    </citation>
    <scope>NUCLEOTIDE SEQUENCE</scope>
    <source>
        <strain evidence="6">NBRC 103855</strain>
    </source>
</reference>
<organism evidence="6 7">
    <name type="scientific">Devosia yakushimensis</name>
    <dbReference type="NCBI Taxonomy" id="470028"/>
    <lineage>
        <taxon>Bacteria</taxon>
        <taxon>Pseudomonadati</taxon>
        <taxon>Pseudomonadota</taxon>
        <taxon>Alphaproteobacteria</taxon>
        <taxon>Hyphomicrobiales</taxon>
        <taxon>Devosiaceae</taxon>
        <taxon>Devosia</taxon>
    </lineage>
</organism>
<dbReference type="SUPFAM" id="SSF53850">
    <property type="entry name" value="Periplasmic binding protein-like II"/>
    <property type="match status" value="1"/>
</dbReference>
<dbReference type="EMBL" id="BSNG01000001">
    <property type="protein sequence ID" value="GLQ10803.1"/>
    <property type="molecule type" value="Genomic_DNA"/>
</dbReference>
<dbReference type="Gene3D" id="1.10.10.10">
    <property type="entry name" value="Winged helix-like DNA-binding domain superfamily/Winged helix DNA-binding domain"/>
    <property type="match status" value="1"/>
</dbReference>
<accession>A0ABQ5UHX3</accession>
<proteinExistence type="inferred from homology"/>
<feature type="domain" description="HTH lysR-type" evidence="5">
    <location>
        <begin position="5"/>
        <end position="62"/>
    </location>
</feature>
<comment type="similarity">
    <text evidence="1">Belongs to the LysR transcriptional regulatory family.</text>
</comment>
<dbReference type="PROSITE" id="PS50931">
    <property type="entry name" value="HTH_LYSR"/>
    <property type="match status" value="1"/>
</dbReference>
<evidence type="ECO:0000256" key="3">
    <source>
        <dbReference type="ARBA" id="ARBA00023125"/>
    </source>
</evidence>
<dbReference type="Pfam" id="PF03466">
    <property type="entry name" value="LysR_substrate"/>
    <property type="match status" value="1"/>
</dbReference>
<keyword evidence="2" id="KW-0805">Transcription regulation</keyword>
<evidence type="ECO:0000256" key="1">
    <source>
        <dbReference type="ARBA" id="ARBA00009437"/>
    </source>
</evidence>
<keyword evidence="7" id="KW-1185">Reference proteome</keyword>
<reference evidence="6" key="2">
    <citation type="submission" date="2023-01" db="EMBL/GenBank/DDBJ databases">
        <title>Draft genome sequence of Devosia yakushimensis strain NBRC 103855.</title>
        <authorList>
            <person name="Sun Q."/>
            <person name="Mori K."/>
        </authorList>
    </citation>
    <scope>NUCLEOTIDE SEQUENCE</scope>
    <source>
        <strain evidence="6">NBRC 103855</strain>
    </source>
</reference>
<dbReference type="InterPro" id="IPR036388">
    <property type="entry name" value="WH-like_DNA-bd_sf"/>
</dbReference>
<evidence type="ECO:0000313" key="7">
    <source>
        <dbReference type="Proteomes" id="UP001161406"/>
    </source>
</evidence>
<keyword evidence="3" id="KW-0238">DNA-binding</keyword>
<dbReference type="Gene3D" id="3.40.190.10">
    <property type="entry name" value="Periplasmic binding protein-like II"/>
    <property type="match status" value="2"/>
</dbReference>
<evidence type="ECO:0000256" key="4">
    <source>
        <dbReference type="ARBA" id="ARBA00023163"/>
    </source>
</evidence>
<name>A0ABQ5UHX3_9HYPH</name>
<evidence type="ECO:0000313" key="6">
    <source>
        <dbReference type="EMBL" id="GLQ10803.1"/>
    </source>
</evidence>
<keyword evidence="4" id="KW-0804">Transcription</keyword>
<dbReference type="SUPFAM" id="SSF46785">
    <property type="entry name" value="Winged helix' DNA-binding domain"/>
    <property type="match status" value="1"/>
</dbReference>
<sequence>MTTPLDLDQLQSFCAIADCGSFTEAARRVNKTQSAVSMQIKRLEERLGQPLLTRDGRSVSLTHHGEALYARARRMLRTNAEILDHFSDGDLAGSIRFGVPDDYAVRLLPVILSSFQRTHPKIAVDVACMASEELLAGMKTGRYDLIVFTQGTDQNYGELFRTEKMFWVASHGGRALASEPLAIACGPACCIWRKDAMEALNRNGTDYRIAYTSSNATAISSAVLSDLAVGFLPESAMQPGMRVVSEDVGLPRLADAEIALMRASHAYGGIYDALANHIVHSMGNLDAVPVHADAAE</sequence>
<dbReference type="Pfam" id="PF00126">
    <property type="entry name" value="HTH_1"/>
    <property type="match status" value="1"/>
</dbReference>
<dbReference type="Proteomes" id="UP001161406">
    <property type="component" value="Unassembled WGS sequence"/>
</dbReference>
<dbReference type="InterPro" id="IPR036390">
    <property type="entry name" value="WH_DNA-bd_sf"/>
</dbReference>
<dbReference type="PRINTS" id="PR00039">
    <property type="entry name" value="HTHLYSR"/>
</dbReference>
<dbReference type="InterPro" id="IPR050176">
    <property type="entry name" value="LTTR"/>
</dbReference>
<gene>
    <name evidence="6" type="ORF">GCM10007913_27350</name>
</gene>
<protein>
    <submittedName>
        <fullName evidence="6">LysR family transcriptional regulator</fullName>
    </submittedName>
</protein>
<dbReference type="RefSeq" id="WP_284391727.1">
    <property type="nucleotide sequence ID" value="NZ_BSNG01000001.1"/>
</dbReference>
<dbReference type="PANTHER" id="PTHR30579">
    <property type="entry name" value="TRANSCRIPTIONAL REGULATOR"/>
    <property type="match status" value="1"/>
</dbReference>
<comment type="caution">
    <text evidence="6">The sequence shown here is derived from an EMBL/GenBank/DDBJ whole genome shotgun (WGS) entry which is preliminary data.</text>
</comment>
<dbReference type="PANTHER" id="PTHR30579:SF7">
    <property type="entry name" value="HTH-TYPE TRANSCRIPTIONAL REGULATOR LRHA-RELATED"/>
    <property type="match status" value="1"/>
</dbReference>